<dbReference type="FunFam" id="2.60.40.10:FF:000104">
    <property type="entry name" value="Down syndrome cell adhesion molecule b"/>
    <property type="match status" value="1"/>
</dbReference>
<dbReference type="InterPro" id="IPR036179">
    <property type="entry name" value="Ig-like_dom_sf"/>
</dbReference>
<dbReference type="InterPro" id="IPR013098">
    <property type="entry name" value="Ig_I-set"/>
</dbReference>
<evidence type="ECO:0000256" key="4">
    <source>
        <dbReference type="SAM" id="Phobius"/>
    </source>
</evidence>
<dbReference type="InterPro" id="IPR013783">
    <property type="entry name" value="Ig-like_fold"/>
</dbReference>
<dbReference type="Pfam" id="PF07679">
    <property type="entry name" value="I-set"/>
    <property type="match status" value="2"/>
</dbReference>
<dbReference type="GO" id="GO:0030154">
    <property type="term" value="P:cell differentiation"/>
    <property type="evidence" value="ECO:0007669"/>
    <property type="project" value="UniProtKB-ARBA"/>
</dbReference>
<keyword evidence="4" id="KW-1133">Transmembrane helix</keyword>
<dbReference type="FunFam" id="2.60.40.10:FF:000333">
    <property type="entry name" value="Down syndrome cell adhesion molecule"/>
    <property type="match status" value="1"/>
</dbReference>
<feature type="domain" description="Ig-like" evidence="5">
    <location>
        <begin position="109"/>
        <end position="205"/>
    </location>
</feature>
<feature type="region of interest" description="Disordered" evidence="3">
    <location>
        <begin position="782"/>
        <end position="825"/>
    </location>
</feature>
<dbReference type="InterPro" id="IPR036116">
    <property type="entry name" value="FN3_sf"/>
</dbReference>
<evidence type="ECO:0000313" key="8">
    <source>
        <dbReference type="Proteomes" id="UP000499080"/>
    </source>
</evidence>
<dbReference type="Pfam" id="PF13927">
    <property type="entry name" value="Ig_3"/>
    <property type="match status" value="1"/>
</dbReference>
<dbReference type="Pfam" id="PF00041">
    <property type="entry name" value="fn3"/>
    <property type="match status" value="2"/>
</dbReference>
<feature type="domain" description="Ig-like" evidence="5">
    <location>
        <begin position="209"/>
        <end position="304"/>
    </location>
</feature>
<dbReference type="EMBL" id="BGPR01000266">
    <property type="protein sequence ID" value="GBM09143.1"/>
    <property type="molecule type" value="Genomic_DNA"/>
</dbReference>
<feature type="domain" description="Fibronectin type-III" evidence="6">
    <location>
        <begin position="512"/>
        <end position="611"/>
    </location>
</feature>
<dbReference type="InterPro" id="IPR003961">
    <property type="entry name" value="FN3_dom"/>
</dbReference>
<dbReference type="PANTHER" id="PTHR44170">
    <property type="entry name" value="PROTEIN SIDEKICK"/>
    <property type="match status" value="1"/>
</dbReference>
<dbReference type="SUPFAM" id="SSF49265">
    <property type="entry name" value="Fibronectin type III"/>
    <property type="match status" value="2"/>
</dbReference>
<dbReference type="SMART" id="SM00408">
    <property type="entry name" value="IGc2"/>
    <property type="match status" value="3"/>
</dbReference>
<dbReference type="GO" id="GO:0098609">
    <property type="term" value="P:cell-cell adhesion"/>
    <property type="evidence" value="ECO:0007669"/>
    <property type="project" value="TreeGrafter"/>
</dbReference>
<dbReference type="CDD" id="cd00063">
    <property type="entry name" value="FN3"/>
    <property type="match status" value="3"/>
</dbReference>
<dbReference type="PROSITE" id="PS50835">
    <property type="entry name" value="IG_LIKE"/>
    <property type="match status" value="3"/>
</dbReference>
<dbReference type="PANTHER" id="PTHR44170:SF6">
    <property type="entry name" value="CONTACTIN"/>
    <property type="match status" value="1"/>
</dbReference>
<dbReference type="InterPro" id="IPR003599">
    <property type="entry name" value="Ig_sub"/>
</dbReference>
<dbReference type="PROSITE" id="PS50853">
    <property type="entry name" value="FN3"/>
    <property type="match status" value="3"/>
</dbReference>
<dbReference type="SMART" id="SM00060">
    <property type="entry name" value="FN3"/>
    <property type="match status" value="3"/>
</dbReference>
<dbReference type="FunFam" id="2.60.40.10:FF:000028">
    <property type="entry name" value="Neuronal cell adhesion molecule"/>
    <property type="match status" value="1"/>
</dbReference>
<evidence type="ECO:0000256" key="1">
    <source>
        <dbReference type="ARBA" id="ARBA00022737"/>
    </source>
</evidence>
<dbReference type="OrthoDB" id="6418794at2759"/>
<feature type="domain" description="Fibronectin type-III" evidence="6">
    <location>
        <begin position="613"/>
        <end position="710"/>
    </location>
</feature>
<keyword evidence="4" id="KW-0812">Transmembrane</keyword>
<proteinExistence type="predicted"/>
<feature type="compositionally biased region" description="Pro residues" evidence="3">
    <location>
        <begin position="815"/>
        <end position="825"/>
    </location>
</feature>
<keyword evidence="8" id="KW-1185">Reference proteome</keyword>
<evidence type="ECO:0000256" key="3">
    <source>
        <dbReference type="SAM" id="MobiDB-lite"/>
    </source>
</evidence>
<sequence length="905" mass="100416">MVGGFVRKWDPEFSFSVERGHKWKKIVELWEKLDEIRLQKISNLKKTTETLQETNEKWSPTLATPSDADLCPFQSPGRWVCPLLIYSYGIVFSMMGIIAASMAATLVPPKLIPLSRIAQLRKGERYHVTCSTSDGSSPLTFSWSKDGETIEPRENPPSPTEIGIRRLDEFSTSLVVEDVQEQHTGNYSCTVSNAAGRDSGTTSLQVLFPPIWLRPPSDVSVVSGSKINLHCEAKGSPKPTITWRKNTDFSAMDFEVVHSDGRLRMSDDGQSLKIPEAKKEDEGFYECHVTNGIGDQLRKSIRVEVQVPPKVAAGPSSMVVEKNKDVNIQCNMTGDSPLNIMWEKNGRPLESRKPKIQIQEFPTDKGVTSSLLLLHVDRDSSGLYVCKAKNSYGESYRIINVDVVEIPGQPKDLIVSQIWSRSLQLTWVSPYHGNRPITAYVIHYWKTEGKSEPPPEKPNELRIASLQTVAVVSKLLPNSIYSLYVMAENEVGMGPPSESVTATTREEEPDWVAVEVTVIDKHATSAKLRWKCPQKNDWNAPLKGYYVGYKRMSAKTAYTYRTLSVNACKDHQEFLLQGLQRASSYMIIVKAFNHVGAGPASEQVVVHTGEGGPPRTPHVKVIQTGGVTCNLKIWPRENSRSLPTAFVIHVREQNGDRHKIHVSVLPSQNYSIGGLSPGRQYEIFVTAKNRFGESAASATIKIITDETDPSLLEPSAEPVYAKMYFVLPIVLSAIAIIIMPLIACYCHNKLNPRPTTTELIEDRDFLYAAATLRLEATLRRASQASATMSRPVPARTSSLPRPSRSGRVITTTLPKPEPQPVPEPEPFPALPTSYSTLQNYGTAIAENEPSTPPVSKATISVPDDNRYDSVVEEMRTFIKDKGSTKPKKVEAEAEVVEDDSSDDGS</sequence>
<evidence type="ECO:0000256" key="2">
    <source>
        <dbReference type="ARBA" id="ARBA00023157"/>
    </source>
</evidence>
<accession>A0A4Y2CXM8</accession>
<dbReference type="SMART" id="SM00409">
    <property type="entry name" value="IG"/>
    <property type="match status" value="3"/>
</dbReference>
<evidence type="ECO:0000259" key="5">
    <source>
        <dbReference type="PROSITE" id="PS50835"/>
    </source>
</evidence>
<keyword evidence="1" id="KW-0677">Repeat</keyword>
<reference evidence="7 8" key="1">
    <citation type="journal article" date="2019" name="Sci. Rep.">
        <title>Orb-weaving spider Araneus ventricosus genome elucidates the spidroin gene catalogue.</title>
        <authorList>
            <person name="Kono N."/>
            <person name="Nakamura H."/>
            <person name="Ohtoshi R."/>
            <person name="Moran D.A.P."/>
            <person name="Shinohara A."/>
            <person name="Yoshida Y."/>
            <person name="Fujiwara M."/>
            <person name="Mori M."/>
            <person name="Tomita M."/>
            <person name="Arakawa K."/>
        </authorList>
    </citation>
    <scope>NUCLEOTIDE SEQUENCE [LARGE SCALE GENOMIC DNA]</scope>
</reference>
<organism evidence="7 8">
    <name type="scientific">Araneus ventricosus</name>
    <name type="common">Orbweaver spider</name>
    <name type="synonym">Epeira ventricosa</name>
    <dbReference type="NCBI Taxonomy" id="182803"/>
    <lineage>
        <taxon>Eukaryota</taxon>
        <taxon>Metazoa</taxon>
        <taxon>Ecdysozoa</taxon>
        <taxon>Arthropoda</taxon>
        <taxon>Chelicerata</taxon>
        <taxon>Arachnida</taxon>
        <taxon>Araneae</taxon>
        <taxon>Araneomorphae</taxon>
        <taxon>Entelegynae</taxon>
        <taxon>Araneoidea</taxon>
        <taxon>Araneidae</taxon>
        <taxon>Araneus</taxon>
    </lineage>
</organism>
<dbReference type="AlphaFoldDB" id="A0A4Y2CXM8"/>
<feature type="compositionally biased region" description="Acidic residues" evidence="3">
    <location>
        <begin position="892"/>
        <end position="905"/>
    </location>
</feature>
<feature type="compositionally biased region" description="Basic and acidic residues" evidence="3">
    <location>
        <begin position="881"/>
        <end position="891"/>
    </location>
</feature>
<dbReference type="InterPro" id="IPR007110">
    <property type="entry name" value="Ig-like_dom"/>
</dbReference>
<dbReference type="GO" id="GO:0016020">
    <property type="term" value="C:membrane"/>
    <property type="evidence" value="ECO:0007669"/>
    <property type="project" value="UniProtKB-SubCell"/>
</dbReference>
<feature type="transmembrane region" description="Helical" evidence="4">
    <location>
        <begin position="723"/>
        <end position="746"/>
    </location>
</feature>
<protein>
    <submittedName>
        <fullName evidence="7">Down syndrome cell adhesion molecule</fullName>
    </submittedName>
</protein>
<dbReference type="GO" id="GO:0009653">
    <property type="term" value="P:anatomical structure morphogenesis"/>
    <property type="evidence" value="ECO:0007669"/>
    <property type="project" value="UniProtKB-ARBA"/>
</dbReference>
<evidence type="ECO:0000313" key="7">
    <source>
        <dbReference type="EMBL" id="GBM09143.1"/>
    </source>
</evidence>
<gene>
    <name evidence="7" type="primary">DSCAM_11</name>
    <name evidence="7" type="ORF">AVEN_226669_1</name>
</gene>
<comment type="caution">
    <text evidence="7">The sequence shown here is derived from an EMBL/GenBank/DDBJ whole genome shotgun (WGS) entry which is preliminary data.</text>
</comment>
<dbReference type="InterPro" id="IPR003598">
    <property type="entry name" value="Ig_sub2"/>
</dbReference>
<feature type="region of interest" description="Disordered" evidence="3">
    <location>
        <begin position="881"/>
        <end position="905"/>
    </location>
</feature>
<feature type="domain" description="Fibronectin type-III" evidence="6">
    <location>
        <begin position="409"/>
        <end position="507"/>
    </location>
</feature>
<keyword evidence="2" id="KW-1015">Disulfide bond</keyword>
<keyword evidence="4" id="KW-0472">Membrane</keyword>
<feature type="domain" description="Ig-like" evidence="5">
    <location>
        <begin position="309"/>
        <end position="402"/>
    </location>
</feature>
<dbReference type="Gene3D" id="2.60.40.10">
    <property type="entry name" value="Immunoglobulins"/>
    <property type="match status" value="6"/>
</dbReference>
<dbReference type="SUPFAM" id="SSF48726">
    <property type="entry name" value="Immunoglobulin"/>
    <property type="match status" value="3"/>
</dbReference>
<dbReference type="Proteomes" id="UP000499080">
    <property type="component" value="Unassembled WGS sequence"/>
</dbReference>
<feature type="transmembrane region" description="Helical" evidence="4">
    <location>
        <begin position="83"/>
        <end position="107"/>
    </location>
</feature>
<name>A0A4Y2CXM8_ARAVE</name>
<evidence type="ECO:0000259" key="6">
    <source>
        <dbReference type="PROSITE" id="PS50853"/>
    </source>
</evidence>